<dbReference type="GO" id="GO:0004674">
    <property type="term" value="F:protein serine/threonine kinase activity"/>
    <property type="evidence" value="ECO:0007669"/>
    <property type="project" value="UniProtKB-KW"/>
</dbReference>
<evidence type="ECO:0000256" key="17">
    <source>
        <dbReference type="ARBA" id="ARBA00083534"/>
    </source>
</evidence>
<evidence type="ECO:0000256" key="2">
    <source>
        <dbReference type="ARBA" id="ARBA00004496"/>
    </source>
</evidence>
<evidence type="ECO:0000256" key="1">
    <source>
        <dbReference type="ARBA" id="ARBA00001946"/>
    </source>
</evidence>
<feature type="region of interest" description="Disordered" evidence="18">
    <location>
        <begin position="1054"/>
        <end position="1187"/>
    </location>
</feature>
<dbReference type="EC" id="2.7.11.1" evidence="3"/>
<dbReference type="GO" id="GO:0005524">
    <property type="term" value="F:ATP binding"/>
    <property type="evidence" value="ECO:0007669"/>
    <property type="project" value="UniProtKB-KW"/>
</dbReference>
<feature type="compositionally biased region" description="Polar residues" evidence="18">
    <location>
        <begin position="906"/>
        <end position="915"/>
    </location>
</feature>
<dbReference type="FunFam" id="3.30.200.20:FF:000494">
    <property type="entry name" value="serine/threonine-protein kinase WNK2 isoform X2"/>
    <property type="match status" value="1"/>
</dbReference>
<reference evidence="20" key="1">
    <citation type="submission" date="2021-02" db="EMBL/GenBank/DDBJ databases">
        <title>Comparative genomics reveals that relaxation of natural selection precedes convergent phenotypic evolution of cavefish.</title>
        <authorList>
            <person name="Peng Z."/>
        </authorList>
    </citation>
    <scope>NUCLEOTIDE SEQUENCE</scope>
    <source>
        <tissue evidence="20">Muscle</tissue>
    </source>
</reference>
<keyword evidence="5" id="KW-0723">Serine/threonine-protein kinase</keyword>
<dbReference type="CDD" id="cd14031">
    <property type="entry name" value="STKc_WNK3"/>
    <property type="match status" value="1"/>
</dbReference>
<comment type="caution">
    <text evidence="20">The sequence shown here is derived from an EMBL/GenBank/DDBJ whole genome shotgun (WGS) entry which is preliminary data.</text>
</comment>
<dbReference type="FunFam" id="3.10.20.90:FF:000007">
    <property type="entry name" value="Serine/threonine-protein kinase WNK1 isoform 1"/>
    <property type="match status" value="1"/>
</dbReference>
<evidence type="ECO:0000259" key="19">
    <source>
        <dbReference type="PROSITE" id="PS50011"/>
    </source>
</evidence>
<feature type="region of interest" description="Disordered" evidence="18">
    <location>
        <begin position="905"/>
        <end position="925"/>
    </location>
</feature>
<feature type="compositionally biased region" description="Basic and acidic residues" evidence="18">
    <location>
        <begin position="845"/>
        <end position="860"/>
    </location>
</feature>
<dbReference type="InterPro" id="IPR056865">
    <property type="entry name" value="CCTL2_WNK"/>
</dbReference>
<evidence type="ECO:0000256" key="10">
    <source>
        <dbReference type="ARBA" id="ARBA00022840"/>
    </source>
</evidence>
<evidence type="ECO:0000256" key="5">
    <source>
        <dbReference type="ARBA" id="ARBA00022527"/>
    </source>
</evidence>
<feature type="compositionally biased region" description="Polar residues" evidence="18">
    <location>
        <begin position="1060"/>
        <end position="1082"/>
    </location>
</feature>
<evidence type="ECO:0000256" key="6">
    <source>
        <dbReference type="ARBA" id="ARBA00022553"/>
    </source>
</evidence>
<dbReference type="InterPro" id="IPR024678">
    <property type="entry name" value="Kinase_OSR1/WNK_CCT"/>
</dbReference>
<keyword evidence="11" id="KW-0832">Ubl conjugation</keyword>
<keyword evidence="7" id="KW-0808">Transferase</keyword>
<keyword evidence="8" id="KW-0547">Nucleotide-binding</keyword>
<dbReference type="FunFam" id="1.10.510.10:FF:000006">
    <property type="entry name" value="Serine/threonine-protein kinase WNK1 isoform 2"/>
    <property type="match status" value="1"/>
</dbReference>
<dbReference type="EMBL" id="JAFHDT010000021">
    <property type="protein sequence ID" value="KAI7794154.1"/>
    <property type="molecule type" value="Genomic_DNA"/>
</dbReference>
<evidence type="ECO:0000256" key="16">
    <source>
        <dbReference type="ARBA" id="ARBA00080935"/>
    </source>
</evidence>
<comment type="subcellular location">
    <subcellularLocation>
        <location evidence="2">Cytoplasm</location>
    </subcellularLocation>
</comment>
<dbReference type="GO" id="GO:0006884">
    <property type="term" value="P:cell volume homeostasis"/>
    <property type="evidence" value="ECO:0007669"/>
    <property type="project" value="UniProtKB-ARBA"/>
</dbReference>
<feature type="domain" description="Protein kinase" evidence="19">
    <location>
        <begin position="198"/>
        <end position="456"/>
    </location>
</feature>
<feature type="compositionally biased region" description="Basic and acidic residues" evidence="18">
    <location>
        <begin position="1286"/>
        <end position="1308"/>
    </location>
</feature>
<dbReference type="PANTHER" id="PTHR13902">
    <property type="entry name" value="SERINE/THREONINE-PROTEIN KINASE WNK WITH NO LYSINE -RELATED"/>
    <property type="match status" value="1"/>
</dbReference>
<dbReference type="Pfam" id="PF24889">
    <property type="entry name" value="CCTL2_WNK"/>
    <property type="match status" value="1"/>
</dbReference>
<gene>
    <name evidence="20" type="ORF">IRJ41_014793</name>
</gene>
<keyword evidence="10" id="KW-0067">ATP-binding</keyword>
<feature type="compositionally biased region" description="Low complexity" evidence="18">
    <location>
        <begin position="1273"/>
        <end position="1285"/>
    </location>
</feature>
<dbReference type="InterPro" id="IPR011009">
    <property type="entry name" value="Kinase-like_dom_sf"/>
</dbReference>
<dbReference type="Pfam" id="PF00069">
    <property type="entry name" value="Pkinase"/>
    <property type="match status" value="1"/>
</dbReference>
<dbReference type="InterPro" id="IPR008271">
    <property type="entry name" value="Ser/Thr_kinase_AS"/>
</dbReference>
<evidence type="ECO:0000313" key="20">
    <source>
        <dbReference type="EMBL" id="KAI7794154.1"/>
    </source>
</evidence>
<feature type="compositionally biased region" description="Polar residues" evidence="18">
    <location>
        <begin position="1309"/>
        <end position="1320"/>
    </location>
</feature>
<protein>
    <recommendedName>
        <fullName evidence="15">Serine/threonine-protein kinase WNK3</fullName>
        <ecNumber evidence="3">2.7.11.1</ecNumber>
    </recommendedName>
    <alternativeName>
        <fullName evidence="16">Protein kinase lysine-deficient 3</fullName>
    </alternativeName>
    <alternativeName>
        <fullName evidence="17">Protein kinase with no lysine 3</fullName>
    </alternativeName>
</protein>
<keyword evidence="4" id="KW-0963">Cytoplasm</keyword>
<evidence type="ECO:0000256" key="15">
    <source>
        <dbReference type="ARBA" id="ARBA00071800"/>
    </source>
</evidence>
<feature type="region of interest" description="Disordered" evidence="18">
    <location>
        <begin position="790"/>
        <end position="812"/>
    </location>
</feature>
<dbReference type="SUPFAM" id="SSF56112">
    <property type="entry name" value="Protein kinase-like (PK-like)"/>
    <property type="match status" value="1"/>
</dbReference>
<evidence type="ECO:0000313" key="21">
    <source>
        <dbReference type="Proteomes" id="UP001059041"/>
    </source>
</evidence>
<keyword evidence="6" id="KW-0597">Phosphoprotein</keyword>
<evidence type="ECO:0000256" key="13">
    <source>
        <dbReference type="ARBA" id="ARBA00048679"/>
    </source>
</evidence>
<dbReference type="InterPro" id="IPR050588">
    <property type="entry name" value="WNK_Ser-Thr_kinase"/>
</dbReference>
<feature type="region of interest" description="Disordered" evidence="18">
    <location>
        <begin position="1"/>
        <end position="82"/>
    </location>
</feature>
<keyword evidence="21" id="KW-1185">Reference proteome</keyword>
<feature type="compositionally biased region" description="Low complexity" evidence="18">
    <location>
        <begin position="862"/>
        <end position="886"/>
    </location>
</feature>
<evidence type="ECO:0000256" key="11">
    <source>
        <dbReference type="ARBA" id="ARBA00022843"/>
    </source>
</evidence>
<dbReference type="FunFam" id="3.10.20.90:FF:000166">
    <property type="entry name" value="serine/threonine-protein kinase WNK3 isoform X1"/>
    <property type="match status" value="1"/>
</dbReference>
<feature type="region of interest" description="Disordered" evidence="18">
    <location>
        <begin position="824"/>
        <end position="886"/>
    </location>
</feature>
<feature type="region of interest" description="Disordered" evidence="18">
    <location>
        <begin position="587"/>
        <end position="607"/>
    </location>
</feature>
<evidence type="ECO:0000256" key="8">
    <source>
        <dbReference type="ARBA" id="ARBA00022741"/>
    </source>
</evidence>
<feature type="compositionally biased region" description="Basic and acidic residues" evidence="18">
    <location>
        <begin position="1139"/>
        <end position="1159"/>
    </location>
</feature>
<dbReference type="Proteomes" id="UP001059041">
    <property type="component" value="Linkage Group LG21"/>
</dbReference>
<evidence type="ECO:0000256" key="14">
    <source>
        <dbReference type="ARBA" id="ARBA00063874"/>
    </source>
</evidence>
<dbReference type="Gene3D" id="3.10.20.90">
    <property type="entry name" value="Phosphatidylinositol 3-kinase Catalytic Subunit, Chain A, domain 1"/>
    <property type="match status" value="2"/>
</dbReference>
<evidence type="ECO:0000256" key="9">
    <source>
        <dbReference type="ARBA" id="ARBA00022777"/>
    </source>
</evidence>
<dbReference type="SMART" id="SM00220">
    <property type="entry name" value="S_TKc"/>
    <property type="match status" value="1"/>
</dbReference>
<evidence type="ECO:0000256" key="3">
    <source>
        <dbReference type="ARBA" id="ARBA00012513"/>
    </source>
</evidence>
<comment type="catalytic activity">
    <reaction evidence="13">
        <text>L-seryl-[protein] + ATP = O-phospho-L-seryl-[protein] + ADP + H(+)</text>
        <dbReference type="Rhea" id="RHEA:17989"/>
        <dbReference type="Rhea" id="RHEA-COMP:9863"/>
        <dbReference type="Rhea" id="RHEA-COMP:11604"/>
        <dbReference type="ChEBI" id="CHEBI:15378"/>
        <dbReference type="ChEBI" id="CHEBI:29999"/>
        <dbReference type="ChEBI" id="CHEBI:30616"/>
        <dbReference type="ChEBI" id="CHEBI:83421"/>
        <dbReference type="ChEBI" id="CHEBI:456216"/>
        <dbReference type="EC" id="2.7.11.1"/>
    </reaction>
</comment>
<keyword evidence="9 20" id="KW-0418">Kinase</keyword>
<evidence type="ECO:0000256" key="7">
    <source>
        <dbReference type="ARBA" id="ARBA00022679"/>
    </source>
</evidence>
<dbReference type="PROSITE" id="PS50011">
    <property type="entry name" value="PROTEIN_KINASE_DOM"/>
    <property type="match status" value="1"/>
</dbReference>
<evidence type="ECO:0000256" key="12">
    <source>
        <dbReference type="ARBA" id="ARBA00047899"/>
    </source>
</evidence>
<accession>A0A9W7TDK4</accession>
<evidence type="ECO:0000256" key="18">
    <source>
        <dbReference type="SAM" id="MobiDB-lite"/>
    </source>
</evidence>
<sequence>MATDPGEPTATEESSGEKPDGDREEENNQGDRATREGEGMHGTPSNFASSLTQERRAGGAGGGVEDSKETEAPVRPLTFFMPTSLALHEPCRRRENKRFFRKSVEICEEDDEVEETSGAPHSAPHLEFCASDSVFSSGAQQLPASASAALGEDGTYGTQDSNKNGLSATALKGKERDRELEEEAEMKAVATSPGGRFLKFDIELGRGAFKTVYKGLDTETWVEVAWCELQDRKLTKAEQQRFKEEAEMLKGLQHPNIVRFYDSWESVLRGKKCIVLVTELMTSGTLKTYLKRFKVMKPKVLRSWCRQILKGLQFLHTRTPPIVHRDLKCDNIFITGPTGSVKIGDLGLATLMRTSFAKSVIGTPEFMAPEMYEEHYDESVDVYAFGMCMLEMATSEYPYSECQNAAQIYRKVTSGIKPASFDKVNDPEVKEIIEGCIRQNRLERLSVKDLLNHVFFAEDTGVRVELAEEDTGCKDCLALRIWVEEPKKLKGKHKDNEAIEFSYDLENDSAEEVALEMVKSGFFHESDAKVVGKSIRDRVTLIKKSRERRQQQLLQQQQSLVERRDSSVLSSSFSSVHPTCPSSLGPGVSAAAGGLGEPEDLPEVDQHVQQQGNAFGLKGAQYSIFHLPHRHLCKYCFFITKSFKACSSTYGSNVCVRVHEQNLDRFFIFHLSSSVPANGDDSQLVWASGKAEKAKSQRRLSCQKTEKSHFQLSMLQVSNTGDNMVECQLETHSNKMVTFKFDIEGDAPEDIADYMVEEDFVLEPEKEKFVEDLKAIVKKAQGILSTQTGSVEQLHGSTPSSATVDSAPQSSPVGRWRFFINQTIRHRDSHSNQGASTPPPTGESRVPKSTETENDHESPQRSESFAGIASSPSSSLSASPPVSTVSAPASMSVSAIATQKDIASPALSTPSSVAESDSEGPPKIEFVDNRIKTLDEKLRTLLYQEHSGSGATLGGGCTAGPAPNSASASAVASTLAAPSLSESCTPGDVLLPSSSEQPAPLWPGEQLQHNEGGGYFGLNLTCPSIRNPVSKKSWTRKFKSWACKLRHSTSLFKKPRVQQDGDSSCQGMRQDTDASTDVQPFSHTGRFQVVPVSQPTEPPPLQEAVPSQGVTQRKVGRFSITQAEKREEHLTDSSPVSPDLERERRKQKAKDGVKEERRTTALSHPPRSHAHSPLGSSDESEVEDEDLRRELHKLREKHIKEVVSLQAQQNKELQELYRQLHTLKDHRQSLSLPRTPPLSNASLAISPRRPRPTKVKLRPRPHSHMDNNGITHQGSLQQSSSYSGGEHSRLHSYCKPEKNASLTTKRDQSPSAQGSANRTSTFTDDLHKLVDEWSKETVFPVQPKPSLNQIKQIQQVQELGGWGQPAETSAASGWFSAPPLNPPTAPVSVTLSTIATTPYSIIGGQTQLPPTQFPVTPLPQQNAHLQTVLHHQPLQYSQPHLQQVPLLSGSQTQLPPHSTSPSLITTAGPLLPPATSITAASASTAVNQDTVATATFCSCSSSTCSCTAALPSSAKLHPNPPPL</sequence>
<comment type="catalytic activity">
    <reaction evidence="12">
        <text>L-threonyl-[protein] + ATP = O-phospho-L-threonyl-[protein] + ADP + H(+)</text>
        <dbReference type="Rhea" id="RHEA:46608"/>
        <dbReference type="Rhea" id="RHEA-COMP:11060"/>
        <dbReference type="Rhea" id="RHEA-COMP:11605"/>
        <dbReference type="ChEBI" id="CHEBI:15378"/>
        <dbReference type="ChEBI" id="CHEBI:30013"/>
        <dbReference type="ChEBI" id="CHEBI:30616"/>
        <dbReference type="ChEBI" id="CHEBI:61977"/>
        <dbReference type="ChEBI" id="CHEBI:456216"/>
        <dbReference type="EC" id="2.7.11.1"/>
    </reaction>
</comment>
<comment type="subunit">
    <text evidence="14">Interacts with WNK1 and WNK4.</text>
</comment>
<dbReference type="Pfam" id="PF12202">
    <property type="entry name" value="OSR1_C"/>
    <property type="match status" value="1"/>
</dbReference>
<dbReference type="Gene3D" id="3.30.200.20">
    <property type="entry name" value="Phosphorylase Kinase, domain 1"/>
    <property type="match status" value="1"/>
</dbReference>
<dbReference type="GO" id="GO:1904062">
    <property type="term" value="P:regulation of monoatomic cation transmembrane transport"/>
    <property type="evidence" value="ECO:0007669"/>
    <property type="project" value="UniProtKB-ARBA"/>
</dbReference>
<feature type="region of interest" description="Disordered" evidence="18">
    <location>
        <begin position="1227"/>
        <end position="1320"/>
    </location>
</feature>
<feature type="compositionally biased region" description="Polar residues" evidence="18">
    <location>
        <begin position="43"/>
        <end position="52"/>
    </location>
</feature>
<evidence type="ECO:0000256" key="4">
    <source>
        <dbReference type="ARBA" id="ARBA00022490"/>
    </source>
</evidence>
<dbReference type="Gene3D" id="1.10.510.10">
    <property type="entry name" value="Transferase(Phosphotransferase) domain 1"/>
    <property type="match status" value="1"/>
</dbReference>
<feature type="compositionally biased region" description="Basic residues" evidence="18">
    <location>
        <begin position="1248"/>
        <end position="1262"/>
    </location>
</feature>
<organism evidence="20 21">
    <name type="scientific">Triplophysa rosa</name>
    <name type="common">Cave loach</name>
    <dbReference type="NCBI Taxonomy" id="992332"/>
    <lineage>
        <taxon>Eukaryota</taxon>
        <taxon>Metazoa</taxon>
        <taxon>Chordata</taxon>
        <taxon>Craniata</taxon>
        <taxon>Vertebrata</taxon>
        <taxon>Euteleostomi</taxon>
        <taxon>Actinopterygii</taxon>
        <taxon>Neopterygii</taxon>
        <taxon>Teleostei</taxon>
        <taxon>Ostariophysi</taxon>
        <taxon>Cypriniformes</taxon>
        <taxon>Nemacheilidae</taxon>
        <taxon>Triplophysa</taxon>
    </lineage>
</organism>
<proteinExistence type="predicted"/>
<dbReference type="InterPro" id="IPR000719">
    <property type="entry name" value="Prot_kinase_dom"/>
</dbReference>
<dbReference type="GO" id="GO:0005737">
    <property type="term" value="C:cytoplasm"/>
    <property type="evidence" value="ECO:0007669"/>
    <property type="project" value="UniProtKB-SubCell"/>
</dbReference>
<dbReference type="PROSITE" id="PS00108">
    <property type="entry name" value="PROTEIN_KINASE_ST"/>
    <property type="match status" value="1"/>
</dbReference>
<comment type="cofactor">
    <cofactor evidence="1">
        <name>Mg(2+)</name>
        <dbReference type="ChEBI" id="CHEBI:18420"/>
    </cofactor>
</comment>
<name>A0A9W7TDK4_TRIRA</name>
<feature type="compositionally biased region" description="Polar residues" evidence="18">
    <location>
        <begin position="1229"/>
        <end position="1243"/>
    </location>
</feature>